<reference evidence="2 3" key="1">
    <citation type="submission" date="2022-12" db="EMBL/GenBank/DDBJ databases">
        <title>Chromosome-level genome of Tegillarca granosa.</title>
        <authorList>
            <person name="Kim J."/>
        </authorList>
    </citation>
    <scope>NUCLEOTIDE SEQUENCE [LARGE SCALE GENOMIC DNA]</scope>
    <source>
        <strain evidence="2">Teg-2019</strain>
        <tissue evidence="2">Adductor muscle</tissue>
    </source>
</reference>
<dbReference type="EMBL" id="JARBDR010000813">
    <property type="protein sequence ID" value="KAJ8306371.1"/>
    <property type="molecule type" value="Genomic_DNA"/>
</dbReference>
<evidence type="ECO:0000256" key="1">
    <source>
        <dbReference type="SAM" id="MobiDB-lite"/>
    </source>
</evidence>
<evidence type="ECO:0000313" key="2">
    <source>
        <dbReference type="EMBL" id="KAJ8306371.1"/>
    </source>
</evidence>
<feature type="region of interest" description="Disordered" evidence="1">
    <location>
        <begin position="34"/>
        <end position="97"/>
    </location>
</feature>
<sequence>MFRYLAEKYLEQINCDVDEDPLFTPKLTIGDGLLDQDTVNHTKDNNSKVKIKSHSKSSSKNKHKRQNGLDETIKLEPSKRRTKGKKSVLSTSRCVIL</sequence>
<keyword evidence="3" id="KW-1185">Reference proteome</keyword>
<feature type="compositionally biased region" description="Basic and acidic residues" evidence="1">
    <location>
        <begin position="38"/>
        <end position="47"/>
    </location>
</feature>
<feature type="compositionally biased region" description="Basic and acidic residues" evidence="1">
    <location>
        <begin position="67"/>
        <end position="79"/>
    </location>
</feature>
<evidence type="ECO:0000313" key="3">
    <source>
        <dbReference type="Proteomes" id="UP001217089"/>
    </source>
</evidence>
<dbReference type="Proteomes" id="UP001217089">
    <property type="component" value="Unassembled WGS sequence"/>
</dbReference>
<name>A0ABQ9ER50_TEGGR</name>
<comment type="caution">
    <text evidence="2">The sequence shown here is derived from an EMBL/GenBank/DDBJ whole genome shotgun (WGS) entry which is preliminary data.</text>
</comment>
<proteinExistence type="predicted"/>
<gene>
    <name evidence="2" type="ORF">KUTeg_016916</name>
</gene>
<organism evidence="2 3">
    <name type="scientific">Tegillarca granosa</name>
    <name type="common">Malaysian cockle</name>
    <name type="synonym">Anadara granosa</name>
    <dbReference type="NCBI Taxonomy" id="220873"/>
    <lineage>
        <taxon>Eukaryota</taxon>
        <taxon>Metazoa</taxon>
        <taxon>Spiralia</taxon>
        <taxon>Lophotrochozoa</taxon>
        <taxon>Mollusca</taxon>
        <taxon>Bivalvia</taxon>
        <taxon>Autobranchia</taxon>
        <taxon>Pteriomorphia</taxon>
        <taxon>Arcoida</taxon>
        <taxon>Arcoidea</taxon>
        <taxon>Arcidae</taxon>
        <taxon>Tegillarca</taxon>
    </lineage>
</organism>
<feature type="compositionally biased region" description="Basic residues" evidence="1">
    <location>
        <begin position="49"/>
        <end position="66"/>
    </location>
</feature>
<accession>A0ABQ9ER50</accession>
<protein>
    <submittedName>
        <fullName evidence="2">Uncharacterized protein</fullName>
    </submittedName>
</protein>
<feature type="compositionally biased region" description="Polar residues" evidence="1">
    <location>
        <begin position="88"/>
        <end position="97"/>
    </location>
</feature>